<reference evidence="8" key="1">
    <citation type="submission" date="2022-12" db="EMBL/GenBank/DDBJ databases">
        <authorList>
            <person name="Brejova B."/>
        </authorList>
    </citation>
    <scope>NUCLEOTIDE SEQUENCE</scope>
</reference>
<dbReference type="InterPro" id="IPR020846">
    <property type="entry name" value="MFS_dom"/>
</dbReference>
<name>A0A9W4TR80_9ASCO</name>
<feature type="transmembrane region" description="Helical" evidence="6">
    <location>
        <begin position="400"/>
        <end position="418"/>
    </location>
</feature>
<feature type="transmembrane region" description="Helical" evidence="6">
    <location>
        <begin position="110"/>
        <end position="129"/>
    </location>
</feature>
<keyword evidence="9" id="KW-1185">Reference proteome</keyword>
<dbReference type="SUPFAM" id="SSF103473">
    <property type="entry name" value="MFS general substrate transporter"/>
    <property type="match status" value="1"/>
</dbReference>
<organism evidence="8 9">
    <name type="scientific">Candida verbasci</name>
    <dbReference type="NCBI Taxonomy" id="1227364"/>
    <lineage>
        <taxon>Eukaryota</taxon>
        <taxon>Fungi</taxon>
        <taxon>Dikarya</taxon>
        <taxon>Ascomycota</taxon>
        <taxon>Saccharomycotina</taxon>
        <taxon>Pichiomycetes</taxon>
        <taxon>Debaryomycetaceae</taxon>
        <taxon>Candida/Lodderomyces clade</taxon>
        <taxon>Candida</taxon>
    </lineage>
</organism>
<dbReference type="PANTHER" id="PTHR23501">
    <property type="entry name" value="MAJOR FACILITATOR SUPERFAMILY"/>
    <property type="match status" value="1"/>
</dbReference>
<keyword evidence="3 6" id="KW-0812">Transmembrane</keyword>
<evidence type="ECO:0000313" key="8">
    <source>
        <dbReference type="EMBL" id="CAI5756202.1"/>
    </source>
</evidence>
<feature type="transmembrane region" description="Helical" evidence="6">
    <location>
        <begin position="373"/>
        <end position="394"/>
    </location>
</feature>
<evidence type="ECO:0000313" key="9">
    <source>
        <dbReference type="Proteomes" id="UP001152885"/>
    </source>
</evidence>
<keyword evidence="4 6" id="KW-1133">Transmembrane helix</keyword>
<dbReference type="InterPro" id="IPR036259">
    <property type="entry name" value="MFS_trans_sf"/>
</dbReference>
<feature type="transmembrane region" description="Helical" evidence="6">
    <location>
        <begin position="42"/>
        <end position="67"/>
    </location>
</feature>
<dbReference type="Proteomes" id="UP001152885">
    <property type="component" value="Unassembled WGS sequence"/>
</dbReference>
<feature type="transmembrane region" description="Helical" evidence="6">
    <location>
        <begin position="239"/>
        <end position="259"/>
    </location>
</feature>
<dbReference type="GO" id="GO:0005886">
    <property type="term" value="C:plasma membrane"/>
    <property type="evidence" value="ECO:0007669"/>
    <property type="project" value="TreeGrafter"/>
</dbReference>
<feature type="transmembrane region" description="Helical" evidence="6">
    <location>
        <begin position="271"/>
        <end position="290"/>
    </location>
</feature>
<comment type="subcellular location">
    <subcellularLocation>
        <location evidence="1">Membrane</location>
        <topology evidence="1">Multi-pass membrane protein</topology>
    </subcellularLocation>
</comment>
<protein>
    <recommendedName>
        <fullName evidence="7">Major facilitator superfamily (MFS) profile domain-containing protein</fullName>
    </recommendedName>
</protein>
<dbReference type="Gene3D" id="1.20.1720.10">
    <property type="entry name" value="Multidrug resistance protein D"/>
    <property type="match status" value="1"/>
</dbReference>
<sequence>MNIDQGGKTETKEDVDKNSDLESVLSDKIGEAYFHILPFKKLLICLLSLSLALFASFVDQTSVSIALPSIGQDLNAETTINWGPTASFLANCVCQVLFGRLADIFGRKTILLNCLIILSIGELACGFAQTGVQFYIFKAFTGIGCGGIQSLCMVLLSDVCTLEQRGKYQGLLLSQVGIGNAVGPFLMAAFIKYNSWRNFYHMMCPFVALITVVLWYIIDTKESTQNMKSILTRKEKFKKIDYFGIFFSSVSLVLLLIPISGGGTTYSWDSALVITMFVIGGVSFFIFLWFEYKAELPMIPLILFTRPSLALILGSNFFFGMAYYSFTYYIAYYYQIIRDLDAIHSSILLLPLVLPQSIISIIAGQIISYTGHYYYVIIVGYALWTLASGLTILFDLKTNYGVIVVVLLILGSGVGCTFQPTMVAAQSQAQKAERAVVISTRNVIRSFGGSIGNAFASLIISNSLLKEIKQSNQLPTWYIDYIKSHVYSKIDTNMLNDKQALIVKTMYTKSIRNFFYFTIPLMAICLISNLFVKDDGLKCIDEK</sequence>
<dbReference type="Pfam" id="PF07690">
    <property type="entry name" value="MFS_1"/>
    <property type="match status" value="1"/>
</dbReference>
<feature type="transmembrane region" description="Helical" evidence="6">
    <location>
        <begin position="135"/>
        <end position="156"/>
    </location>
</feature>
<evidence type="ECO:0000256" key="2">
    <source>
        <dbReference type="ARBA" id="ARBA00008335"/>
    </source>
</evidence>
<comment type="caution">
    <text evidence="8">The sequence shown here is derived from an EMBL/GenBank/DDBJ whole genome shotgun (WGS) entry which is preliminary data.</text>
</comment>
<dbReference type="Gene3D" id="1.20.1250.20">
    <property type="entry name" value="MFS general substrate transporter like domains"/>
    <property type="match status" value="1"/>
</dbReference>
<proteinExistence type="inferred from homology"/>
<dbReference type="GO" id="GO:0022857">
    <property type="term" value="F:transmembrane transporter activity"/>
    <property type="evidence" value="ECO:0007669"/>
    <property type="project" value="InterPro"/>
</dbReference>
<evidence type="ECO:0000256" key="6">
    <source>
        <dbReference type="SAM" id="Phobius"/>
    </source>
</evidence>
<gene>
    <name evidence="8" type="ORF">CANVERA_P0719</name>
</gene>
<feature type="transmembrane region" description="Helical" evidence="6">
    <location>
        <begin position="199"/>
        <end position="218"/>
    </location>
</feature>
<keyword evidence="5 6" id="KW-0472">Membrane</keyword>
<feature type="transmembrane region" description="Helical" evidence="6">
    <location>
        <begin position="310"/>
        <end position="331"/>
    </location>
</feature>
<evidence type="ECO:0000256" key="5">
    <source>
        <dbReference type="ARBA" id="ARBA00023136"/>
    </source>
</evidence>
<dbReference type="OrthoDB" id="10021397at2759"/>
<dbReference type="AlphaFoldDB" id="A0A9W4TR80"/>
<feature type="transmembrane region" description="Helical" evidence="6">
    <location>
        <begin position="168"/>
        <end position="193"/>
    </location>
</feature>
<accession>A0A9W4TR80</accession>
<feature type="transmembrane region" description="Helical" evidence="6">
    <location>
        <begin position="343"/>
        <end position="366"/>
    </location>
</feature>
<feature type="transmembrane region" description="Helical" evidence="6">
    <location>
        <begin position="79"/>
        <end position="98"/>
    </location>
</feature>
<feature type="domain" description="Major facilitator superfamily (MFS) profile" evidence="7">
    <location>
        <begin position="45"/>
        <end position="537"/>
    </location>
</feature>
<dbReference type="InterPro" id="IPR011701">
    <property type="entry name" value="MFS"/>
</dbReference>
<dbReference type="EMBL" id="CANTUO010000001">
    <property type="protein sequence ID" value="CAI5756202.1"/>
    <property type="molecule type" value="Genomic_DNA"/>
</dbReference>
<evidence type="ECO:0000256" key="4">
    <source>
        <dbReference type="ARBA" id="ARBA00022989"/>
    </source>
</evidence>
<evidence type="ECO:0000256" key="1">
    <source>
        <dbReference type="ARBA" id="ARBA00004141"/>
    </source>
</evidence>
<dbReference type="PANTHER" id="PTHR23501:SF78">
    <property type="entry name" value="MAJOR FACILITATOR SUPERFAMILY (MFS) PROFILE DOMAIN-CONTAINING PROTEIN-RELATED"/>
    <property type="match status" value="1"/>
</dbReference>
<feature type="transmembrane region" description="Helical" evidence="6">
    <location>
        <begin position="514"/>
        <end position="532"/>
    </location>
</feature>
<evidence type="ECO:0000256" key="3">
    <source>
        <dbReference type="ARBA" id="ARBA00022692"/>
    </source>
</evidence>
<dbReference type="PROSITE" id="PS50850">
    <property type="entry name" value="MFS"/>
    <property type="match status" value="1"/>
</dbReference>
<comment type="similarity">
    <text evidence="2">Belongs to the major facilitator superfamily.</text>
</comment>
<evidence type="ECO:0000259" key="7">
    <source>
        <dbReference type="PROSITE" id="PS50850"/>
    </source>
</evidence>